<dbReference type="InterPro" id="IPR041228">
    <property type="entry name" value="Dynein_C"/>
</dbReference>
<dbReference type="EMBL" id="CAXKWB010010532">
    <property type="protein sequence ID" value="CAL4098357.1"/>
    <property type="molecule type" value="Genomic_DNA"/>
</dbReference>
<dbReference type="InterPro" id="IPR027417">
    <property type="entry name" value="P-loop_NTPase"/>
</dbReference>
<evidence type="ECO:0008006" key="6">
    <source>
        <dbReference type="Google" id="ProtNLM"/>
    </source>
</evidence>
<name>A0AAV2QV21_MEGNR</name>
<dbReference type="GO" id="GO:0051959">
    <property type="term" value="F:dynein light intermediate chain binding"/>
    <property type="evidence" value="ECO:0007669"/>
    <property type="project" value="InterPro"/>
</dbReference>
<organism evidence="4 5">
    <name type="scientific">Meganyctiphanes norvegica</name>
    <name type="common">Northern krill</name>
    <name type="synonym">Thysanopoda norvegica</name>
    <dbReference type="NCBI Taxonomy" id="48144"/>
    <lineage>
        <taxon>Eukaryota</taxon>
        <taxon>Metazoa</taxon>
        <taxon>Ecdysozoa</taxon>
        <taxon>Arthropoda</taxon>
        <taxon>Crustacea</taxon>
        <taxon>Multicrustacea</taxon>
        <taxon>Malacostraca</taxon>
        <taxon>Eumalacostraca</taxon>
        <taxon>Eucarida</taxon>
        <taxon>Euphausiacea</taxon>
        <taxon>Euphausiidae</taxon>
        <taxon>Meganyctiphanes</taxon>
    </lineage>
</organism>
<feature type="domain" description="Dynein heavy chain C-terminal" evidence="3">
    <location>
        <begin position="288"/>
        <end position="531"/>
    </location>
</feature>
<dbReference type="InterPro" id="IPR041658">
    <property type="entry name" value="AAA_lid_11"/>
</dbReference>
<accession>A0AAV2QV21</accession>
<dbReference type="PANTHER" id="PTHR46961">
    <property type="entry name" value="DYNEIN HEAVY CHAIN 1, AXONEMAL-LIKE PROTEIN"/>
    <property type="match status" value="1"/>
</dbReference>
<evidence type="ECO:0000259" key="3">
    <source>
        <dbReference type="Pfam" id="PF18199"/>
    </source>
</evidence>
<evidence type="ECO:0000313" key="4">
    <source>
        <dbReference type="EMBL" id="CAL4098357.1"/>
    </source>
</evidence>
<dbReference type="InterPro" id="IPR026983">
    <property type="entry name" value="DHC"/>
</dbReference>
<dbReference type="Pfam" id="PF03028">
    <property type="entry name" value="Dynein_heavy"/>
    <property type="match status" value="1"/>
</dbReference>
<dbReference type="InterPro" id="IPR042219">
    <property type="entry name" value="AAA_lid_11_sf"/>
</dbReference>
<reference evidence="4 5" key="1">
    <citation type="submission" date="2024-05" db="EMBL/GenBank/DDBJ databases">
        <authorList>
            <person name="Wallberg A."/>
        </authorList>
    </citation>
    <scope>NUCLEOTIDE SEQUENCE [LARGE SCALE GENOMIC DNA]</scope>
</reference>
<feature type="domain" description="Dynein heavy chain AAA lid" evidence="2">
    <location>
        <begin position="145"/>
        <end position="281"/>
    </location>
</feature>
<evidence type="ECO:0000259" key="2">
    <source>
        <dbReference type="Pfam" id="PF18198"/>
    </source>
</evidence>
<dbReference type="GO" id="GO:0030286">
    <property type="term" value="C:dynein complex"/>
    <property type="evidence" value="ECO:0007669"/>
    <property type="project" value="InterPro"/>
</dbReference>
<dbReference type="Pfam" id="PF18198">
    <property type="entry name" value="AAA_lid_11"/>
    <property type="match status" value="1"/>
</dbReference>
<dbReference type="FunFam" id="1.10.8.720:FF:000002">
    <property type="entry name" value="Dynein heavy chain 9, axonemal"/>
    <property type="match status" value="1"/>
</dbReference>
<sequence length="531" mass="60837">LHQRESAFSDVEQLGEKLGYTCENGKLHNVSLGQGQEKVAEEALRVASRQGHWVILQNIHLVQAWLKQLEKELEINCEGAHNDYRVFMSAEPANRPENHILPEGILESAIKITNEPPRGMQANLHKALSNFSQETMEMCNKEAEFKSLLFSLCYFHACVAERRKFGAQGWNRPYPFNTGDLTISVNVLYNYLEANKTVPWEDLRYLFGEIMYGGHITDNWDRRLCLTYLEEFIHPDQLDGELQLAPGFPTPPNMDYIGYHQYIDTCLPPESPHLYGLHPNAEIGFQTMTSEHLFKTVFELQPRDMGSTSGVTVTREDKAKQSLDDLLEKLPEEFNMAEITGKVEDRTPYVVVAFQECERMNLLNRGIRTSLKELDLGFKGELKMTSAMEDLIGALFLDQTPEIWAKLAYPSTCGLTAWFADLLLRIKELEIWVADFQVPPSVWLAAFFNPQSFLTAIMQATARKCELPLDRMCLYCEVTKRTKEEFKDPPREGAFVHGLYLEGASWDWDIGFLADSRLKELYPVMPVIFIK</sequence>
<comment type="caution">
    <text evidence="4">The sequence shown here is derived from an EMBL/GenBank/DDBJ whole genome shotgun (WGS) entry which is preliminary data.</text>
</comment>
<dbReference type="Gene3D" id="3.10.490.20">
    <property type="match status" value="1"/>
</dbReference>
<feature type="domain" description="Dynein heavy chain region D6 P-loop" evidence="1">
    <location>
        <begin position="7"/>
        <end position="113"/>
    </location>
</feature>
<feature type="non-terminal residue" evidence="4">
    <location>
        <position position="1"/>
    </location>
</feature>
<dbReference type="Pfam" id="PF18199">
    <property type="entry name" value="Dynein_C"/>
    <property type="match status" value="1"/>
</dbReference>
<dbReference type="GO" id="GO:0008569">
    <property type="term" value="F:minus-end-directed microtubule motor activity"/>
    <property type="evidence" value="ECO:0007669"/>
    <property type="project" value="InterPro"/>
</dbReference>
<evidence type="ECO:0000259" key="1">
    <source>
        <dbReference type="Pfam" id="PF03028"/>
    </source>
</evidence>
<feature type="non-terminal residue" evidence="4">
    <location>
        <position position="531"/>
    </location>
</feature>
<dbReference type="AlphaFoldDB" id="A0AAV2QV21"/>
<dbReference type="Proteomes" id="UP001497623">
    <property type="component" value="Unassembled WGS sequence"/>
</dbReference>
<dbReference type="GO" id="GO:0007018">
    <property type="term" value="P:microtubule-based movement"/>
    <property type="evidence" value="ECO:0007669"/>
    <property type="project" value="InterPro"/>
</dbReference>
<dbReference type="InterPro" id="IPR043160">
    <property type="entry name" value="Dynein_C_barrel"/>
</dbReference>
<dbReference type="Gene3D" id="1.10.8.720">
    <property type="entry name" value="Region D6 of dynein motor"/>
    <property type="match status" value="1"/>
</dbReference>
<dbReference type="Gene3D" id="1.20.1270.280">
    <property type="match status" value="1"/>
</dbReference>
<keyword evidence="5" id="KW-1185">Reference proteome</keyword>
<evidence type="ECO:0000313" key="5">
    <source>
        <dbReference type="Proteomes" id="UP001497623"/>
    </source>
</evidence>
<dbReference type="Gene3D" id="3.40.50.300">
    <property type="entry name" value="P-loop containing nucleotide triphosphate hydrolases"/>
    <property type="match status" value="1"/>
</dbReference>
<dbReference type="InterPro" id="IPR004273">
    <property type="entry name" value="Dynein_heavy_D6_P-loop"/>
</dbReference>
<dbReference type="PANTHER" id="PTHR46961:SF16">
    <property type="entry name" value="DYNEIN AXONEMAL HEAVY CHAIN 17-RELATED"/>
    <property type="match status" value="1"/>
</dbReference>
<proteinExistence type="predicted"/>
<dbReference type="GO" id="GO:0045505">
    <property type="term" value="F:dynein intermediate chain binding"/>
    <property type="evidence" value="ECO:0007669"/>
    <property type="project" value="InterPro"/>
</dbReference>
<protein>
    <recommendedName>
        <fullName evidence="6">Dynein heavy chain</fullName>
    </recommendedName>
</protein>
<dbReference type="FunFam" id="1.20.1270.280:FF:000003">
    <property type="entry name" value="Dynein axonemal heavy chain 17"/>
    <property type="match status" value="1"/>
</dbReference>
<gene>
    <name evidence="4" type="ORF">MNOR_LOCUS16203</name>
</gene>